<sequence length="469" mass="50683">GGAAGRHDETGGILAAMVHKIPQVSLGSLPSVGVVVDGLAERLQASGAFRGLLDSYHQQKLHISHSRRHEEQASTVVQWPQQGLQQQKQQQHQQQPQGVGYDSIEFSNQEEQQQQQQQQSAGCGGMGFSNQQQQQQQQQSQVAGGMGFSNQQQHLQQAPSLELQQQRDKNLDRQQHQQHHQHQQHEHRRTAQPLNKLGGVSLETDTCSHRSLPPEDTFPLELTMAHSSREPNTAATKRGVSRGVGRRADGVHELQQAGGAHELQLGDGAQESQQVDGAHGSQQSHGACGLQQSIGACGSQPWTSQQVDGACKQQQPAAAAAPTSKGCSVAAVPVPAAKVCVPPVVHESRTTASEAVLLQHQASSLLGRAQRAHAQRAQQTQQAQRAHTKDQGVMAREELERGEVGFGEDPEVESQLDSEEVECVTGAPEVPERLQVGPITKRCNAALRRAAQWLLQERLQCAACAGAEI</sequence>
<comment type="caution">
    <text evidence="2">The sequence shown here is derived from an EMBL/GenBank/DDBJ whole genome shotgun (WGS) entry which is preliminary data.</text>
</comment>
<feature type="compositionally biased region" description="Low complexity" evidence="1">
    <location>
        <begin position="109"/>
        <end position="119"/>
    </location>
</feature>
<organism evidence="2 3">
    <name type="scientific">Dunaliella salina</name>
    <name type="common">Green alga</name>
    <name type="synonym">Protococcus salinus</name>
    <dbReference type="NCBI Taxonomy" id="3046"/>
    <lineage>
        <taxon>Eukaryota</taxon>
        <taxon>Viridiplantae</taxon>
        <taxon>Chlorophyta</taxon>
        <taxon>core chlorophytes</taxon>
        <taxon>Chlorophyceae</taxon>
        <taxon>CS clade</taxon>
        <taxon>Chlamydomonadales</taxon>
        <taxon>Dunaliellaceae</taxon>
        <taxon>Dunaliella</taxon>
    </lineage>
</organism>
<gene>
    <name evidence="2" type="ORF">DUNSADRAFT_3191</name>
</gene>
<proteinExistence type="predicted"/>
<reference evidence="2" key="1">
    <citation type="submission" date="2017-08" db="EMBL/GenBank/DDBJ databases">
        <authorList>
            <person name="Polle J.E."/>
            <person name="Barry K."/>
            <person name="Cushman J."/>
            <person name="Schmutz J."/>
            <person name="Tran D."/>
            <person name="Hathwaick L.T."/>
            <person name="Yim W.C."/>
            <person name="Jenkins J."/>
            <person name="Mckie-Krisberg Z.M."/>
            <person name="Prochnik S."/>
            <person name="Lindquist E."/>
            <person name="Dockter R.B."/>
            <person name="Adam C."/>
            <person name="Molina H."/>
            <person name="Bunkerborg J."/>
            <person name="Jin E."/>
            <person name="Buchheim M."/>
            <person name="Magnuson J."/>
        </authorList>
    </citation>
    <scope>NUCLEOTIDE SEQUENCE</scope>
    <source>
        <strain evidence="2">CCAP 19/18</strain>
    </source>
</reference>
<feature type="region of interest" description="Disordered" evidence="1">
    <location>
        <begin position="63"/>
        <end position="244"/>
    </location>
</feature>
<dbReference type="EMBL" id="MU069585">
    <property type="protein sequence ID" value="KAF5838275.1"/>
    <property type="molecule type" value="Genomic_DNA"/>
</dbReference>
<feature type="compositionally biased region" description="Low complexity" evidence="1">
    <location>
        <begin position="375"/>
        <end position="385"/>
    </location>
</feature>
<feature type="compositionally biased region" description="Polar residues" evidence="1">
    <location>
        <begin position="270"/>
        <end position="288"/>
    </location>
</feature>
<dbReference type="Proteomes" id="UP000815325">
    <property type="component" value="Unassembled WGS sequence"/>
</dbReference>
<feature type="compositionally biased region" description="Low complexity" evidence="1">
    <location>
        <begin position="78"/>
        <end position="97"/>
    </location>
</feature>
<evidence type="ECO:0000313" key="3">
    <source>
        <dbReference type="Proteomes" id="UP000815325"/>
    </source>
</evidence>
<name>A0ABQ7GUK4_DUNSA</name>
<evidence type="ECO:0000313" key="2">
    <source>
        <dbReference type="EMBL" id="KAF5838275.1"/>
    </source>
</evidence>
<feature type="region of interest" description="Disordered" evidence="1">
    <location>
        <begin position="367"/>
        <end position="392"/>
    </location>
</feature>
<feature type="non-terminal residue" evidence="2">
    <location>
        <position position="1"/>
    </location>
</feature>
<feature type="compositionally biased region" description="Basic and acidic residues" evidence="1">
    <location>
        <begin position="165"/>
        <end position="175"/>
    </location>
</feature>
<feature type="compositionally biased region" description="Low complexity" evidence="1">
    <location>
        <begin position="131"/>
        <end position="141"/>
    </location>
</feature>
<feature type="region of interest" description="Disordered" evidence="1">
    <location>
        <begin position="269"/>
        <end position="288"/>
    </location>
</feature>
<evidence type="ECO:0000256" key="1">
    <source>
        <dbReference type="SAM" id="MobiDB-lite"/>
    </source>
</evidence>
<accession>A0ABQ7GUK4</accession>
<feature type="compositionally biased region" description="Polar residues" evidence="1">
    <location>
        <begin position="148"/>
        <end position="164"/>
    </location>
</feature>
<feature type="compositionally biased region" description="Basic residues" evidence="1">
    <location>
        <begin position="176"/>
        <end position="190"/>
    </location>
</feature>
<protein>
    <submittedName>
        <fullName evidence="2">Uncharacterized protein</fullName>
    </submittedName>
</protein>
<keyword evidence="3" id="KW-1185">Reference proteome</keyword>